<accession>A0A368YTW9</accession>
<protein>
    <recommendedName>
        <fullName evidence="3">Nucleotidyltransferase-like protein</fullName>
    </recommendedName>
</protein>
<dbReference type="AlphaFoldDB" id="A0A368YTW9"/>
<organism evidence="1 2">
    <name type="scientific">Phyllobacterium bourgognense</name>
    <dbReference type="NCBI Taxonomy" id="314236"/>
    <lineage>
        <taxon>Bacteria</taxon>
        <taxon>Pseudomonadati</taxon>
        <taxon>Pseudomonadota</taxon>
        <taxon>Alphaproteobacteria</taxon>
        <taxon>Hyphomicrobiales</taxon>
        <taxon>Phyllobacteriaceae</taxon>
        <taxon>Phyllobacterium</taxon>
    </lineage>
</organism>
<keyword evidence="2" id="KW-1185">Reference proteome</keyword>
<evidence type="ECO:0008006" key="3">
    <source>
        <dbReference type="Google" id="ProtNLM"/>
    </source>
</evidence>
<evidence type="ECO:0000313" key="1">
    <source>
        <dbReference type="EMBL" id="RCW82397.1"/>
    </source>
</evidence>
<name>A0A368YTW9_9HYPH</name>
<evidence type="ECO:0000313" key="2">
    <source>
        <dbReference type="Proteomes" id="UP000253324"/>
    </source>
</evidence>
<proteinExistence type="predicted"/>
<gene>
    <name evidence="1" type="ORF">C7476_108212</name>
</gene>
<sequence>MAGLPFSFLATSFQQRRKEDDPESDLDVGLIADRDHLSEVVEVVRENLREQSDRLGFVPNVVGLDLEDVVRLARDSDPWWTTTIVDAVVLIGDRPENVPGSHRVGGENIVRKGRE</sequence>
<dbReference type="OrthoDB" id="559450at2"/>
<dbReference type="RefSeq" id="WP_114430850.1">
    <property type="nucleotide sequence ID" value="NZ_QPJM01000008.1"/>
</dbReference>
<comment type="caution">
    <text evidence="1">The sequence shown here is derived from an EMBL/GenBank/DDBJ whole genome shotgun (WGS) entry which is preliminary data.</text>
</comment>
<reference evidence="1 2" key="1">
    <citation type="submission" date="2018-07" db="EMBL/GenBank/DDBJ databases">
        <title>Genomic Encyclopedia of Type Strains, Phase III (KMG-III): the genomes of soil and plant-associated and newly described type strains.</title>
        <authorList>
            <person name="Whitman W."/>
        </authorList>
    </citation>
    <scope>NUCLEOTIDE SEQUENCE [LARGE SCALE GENOMIC DNA]</scope>
    <source>
        <strain evidence="1 2">31-25a</strain>
    </source>
</reference>
<dbReference type="Proteomes" id="UP000253324">
    <property type="component" value="Unassembled WGS sequence"/>
</dbReference>
<dbReference type="EMBL" id="QPJM01000008">
    <property type="protein sequence ID" value="RCW82397.1"/>
    <property type="molecule type" value="Genomic_DNA"/>
</dbReference>